<dbReference type="InterPro" id="IPR018247">
    <property type="entry name" value="EF_Hand_1_Ca_BS"/>
</dbReference>
<dbReference type="InterPro" id="IPR012910">
    <property type="entry name" value="Plug_dom"/>
</dbReference>
<keyword evidence="1" id="KW-0812">Transmembrane</keyword>
<protein>
    <submittedName>
        <fullName evidence="3">SusC/RagA family TonB-linked outer membrane protein</fullName>
    </submittedName>
</protein>
<dbReference type="RefSeq" id="WP_199116726.1">
    <property type="nucleotide sequence ID" value="NZ_JAELVQ010000031.1"/>
</dbReference>
<dbReference type="SUPFAM" id="SSF49464">
    <property type="entry name" value="Carboxypeptidase regulatory domain-like"/>
    <property type="match status" value="1"/>
</dbReference>
<dbReference type="EMBL" id="JAELVQ010000031">
    <property type="protein sequence ID" value="MBJ6369600.1"/>
    <property type="molecule type" value="Genomic_DNA"/>
</dbReference>
<sequence>MRTFILLFCSTVFSFTSSDIFSQSTKVIIEEDKVITIDEVFDILRTQTEFTFIYQEDLFKDAPKIHVKKGIIKANKLLKESLSKSNYNFNITKSNKIIVIEAPKEIVEVQQFSVSGTITDIDGQPLPGASVLEKGTNNGVQSDFDGKFSLKVASSDAVLVISYIGYATKEVVVNNQTNIEIILKESASELDEVVVVGYGQTSQKKLISAVSQVKTDKIEKAPFANMVEGLAGRAPGLITRQSGGDYGSIPRISIRGGGTPVVYIDDIQRDIAALAALPPGDIKNISILKDAAATAIYGFNAPSGVILVTTNTGAKEKLTFSYRNTFAIQRPTTKPTWLTAYEHSLLLNSAAFNDGLDPIISDDLLETFRTNSDPINRPNKRDVYDRAINKMALLKRHNIKLDGTAGNTSIFTSLDFFRQDGLYNGNDYGLNRYSLRSNINQKVDALNLTIKSNLSIVREEIERTPLSSWSIFSHVRNWRPGVPLFNEAGNYIGNENPLAEADQKAGVSRNRSSDIDYRLEFDFEIPQIPGLHLKAVGKYGFGNGFNKNFRTNPSGIAPLYTDDNQLRDIGKAQLSQSASEGYNYFLEGHITYLKSFKKHTVDFTGIYTVGESFGESFSASRRDFPSPQVPFLFAGSPEGRDNSGSGSESGRIGYVARLKYDFDAKYFVQVSGRYDGFDGFEDGYKYNLFPSVALGWNIDNETFAKPILDKLRISSFKLRGSWGEVGNSGARFQYLPRYNLNQNVYYSYDAFNTGFSEGNLVPTSNTTTWSKVESRNLGLDFGLFNDKLKGNLDWFYYETTGFLGSPEDTYTTTLGKSLPQINIDSEHRREGVELNLQYNTRLGNVDFYVGGNVTYFDQLWAKTDEIENDLKNPYTRQAQQIDVALRGYIDQGYYQTIEDLLNSPHREASTDTYLGDIRYQDVNGDGRVDGDDFRRLGKGDFPHIQYGINTGFAYKGLSVNVLFQGTSNRQMYIGGGGSIWNDALNHMLFTIQDDSWSPTNRDALFPRTSTFNNANGSNNQTTSSFWLQDAWYLRMKSLDITYNLKSILPKNVLPGISQWNLTLSGTNLFTISPINDYFLDPETSSTNNYGYPNGKTFSLGMNLTF</sequence>
<dbReference type="PROSITE" id="PS52016">
    <property type="entry name" value="TONB_DEPENDENT_REC_3"/>
    <property type="match status" value="1"/>
</dbReference>
<keyword evidence="1" id="KW-1134">Transmembrane beta strand</keyword>
<dbReference type="SUPFAM" id="SSF56935">
    <property type="entry name" value="Porins"/>
    <property type="match status" value="1"/>
</dbReference>
<dbReference type="Gene3D" id="2.170.130.10">
    <property type="entry name" value="TonB-dependent receptor, plug domain"/>
    <property type="match status" value="1"/>
</dbReference>
<keyword evidence="4" id="KW-1185">Reference proteome</keyword>
<accession>A0A8J7LUC6</accession>
<dbReference type="FunFam" id="2.60.40.1120:FF:000003">
    <property type="entry name" value="Outer membrane protein Omp121"/>
    <property type="match status" value="1"/>
</dbReference>
<reference evidence="3" key="1">
    <citation type="submission" date="2020-12" db="EMBL/GenBank/DDBJ databases">
        <title>Snuella sp. nov., isolated from sediment in Incheon.</title>
        <authorList>
            <person name="Kim W."/>
        </authorList>
    </citation>
    <scope>NUCLEOTIDE SEQUENCE</scope>
    <source>
        <strain evidence="3">CAU 1569</strain>
    </source>
</reference>
<dbReference type="NCBIfam" id="TIGR04056">
    <property type="entry name" value="OMP_RagA_SusC"/>
    <property type="match status" value="1"/>
</dbReference>
<evidence type="ECO:0000256" key="1">
    <source>
        <dbReference type="PROSITE-ProRule" id="PRU01360"/>
    </source>
</evidence>
<evidence type="ECO:0000313" key="3">
    <source>
        <dbReference type="EMBL" id="MBJ6369600.1"/>
    </source>
</evidence>
<dbReference type="InterPro" id="IPR023996">
    <property type="entry name" value="TonB-dep_OMP_SusC/RagA"/>
</dbReference>
<dbReference type="Pfam" id="PF13715">
    <property type="entry name" value="CarbopepD_reg_2"/>
    <property type="match status" value="1"/>
</dbReference>
<dbReference type="PROSITE" id="PS00018">
    <property type="entry name" value="EF_HAND_1"/>
    <property type="match status" value="1"/>
</dbReference>
<dbReference type="InterPro" id="IPR008969">
    <property type="entry name" value="CarboxyPept-like_regulatory"/>
</dbReference>
<organism evidence="3 4">
    <name type="scientific">Snuella sedimenti</name>
    <dbReference type="NCBI Taxonomy" id="2798802"/>
    <lineage>
        <taxon>Bacteria</taxon>
        <taxon>Pseudomonadati</taxon>
        <taxon>Bacteroidota</taxon>
        <taxon>Flavobacteriia</taxon>
        <taxon>Flavobacteriales</taxon>
        <taxon>Flavobacteriaceae</taxon>
        <taxon>Snuella</taxon>
    </lineage>
</organism>
<proteinExistence type="inferred from homology"/>
<dbReference type="InterPro" id="IPR037066">
    <property type="entry name" value="Plug_dom_sf"/>
</dbReference>
<keyword evidence="1" id="KW-0998">Cell outer membrane</keyword>
<dbReference type="Proteomes" id="UP000610931">
    <property type="component" value="Unassembled WGS sequence"/>
</dbReference>
<dbReference type="InterPro" id="IPR039426">
    <property type="entry name" value="TonB-dep_rcpt-like"/>
</dbReference>
<feature type="domain" description="TonB-dependent receptor plug" evidence="2">
    <location>
        <begin position="203"/>
        <end position="305"/>
    </location>
</feature>
<comment type="similarity">
    <text evidence="1">Belongs to the TonB-dependent receptor family.</text>
</comment>
<dbReference type="GO" id="GO:0009279">
    <property type="term" value="C:cell outer membrane"/>
    <property type="evidence" value="ECO:0007669"/>
    <property type="project" value="UniProtKB-SubCell"/>
</dbReference>
<comment type="subcellular location">
    <subcellularLocation>
        <location evidence="1">Cell outer membrane</location>
        <topology evidence="1">Multi-pass membrane protein</topology>
    </subcellularLocation>
</comment>
<comment type="caution">
    <text evidence="3">The sequence shown here is derived from an EMBL/GenBank/DDBJ whole genome shotgun (WGS) entry which is preliminary data.</text>
</comment>
<dbReference type="NCBIfam" id="TIGR04057">
    <property type="entry name" value="SusC_RagA_signa"/>
    <property type="match status" value="1"/>
</dbReference>
<keyword evidence="1" id="KW-0813">Transport</keyword>
<evidence type="ECO:0000313" key="4">
    <source>
        <dbReference type="Proteomes" id="UP000610931"/>
    </source>
</evidence>
<gene>
    <name evidence="3" type="ORF">JF259_16050</name>
</gene>
<name>A0A8J7LUC6_9FLAO</name>
<dbReference type="Gene3D" id="2.60.40.1120">
    <property type="entry name" value="Carboxypeptidase-like, regulatory domain"/>
    <property type="match status" value="1"/>
</dbReference>
<dbReference type="InterPro" id="IPR023997">
    <property type="entry name" value="TonB-dep_OMP_SusC/RagA_CS"/>
</dbReference>
<keyword evidence="1" id="KW-0472">Membrane</keyword>
<evidence type="ECO:0000259" key="2">
    <source>
        <dbReference type="Pfam" id="PF07715"/>
    </source>
</evidence>
<dbReference type="AlphaFoldDB" id="A0A8J7LUC6"/>
<dbReference type="Pfam" id="PF07715">
    <property type="entry name" value="Plug"/>
    <property type="match status" value="1"/>
</dbReference>